<organism evidence="2">
    <name type="scientific">Magallana gigas</name>
    <name type="common">Pacific oyster</name>
    <name type="synonym">Crassostrea gigas</name>
    <dbReference type="NCBI Taxonomy" id="29159"/>
    <lineage>
        <taxon>Eukaryota</taxon>
        <taxon>Metazoa</taxon>
        <taxon>Spiralia</taxon>
        <taxon>Lophotrochozoa</taxon>
        <taxon>Mollusca</taxon>
        <taxon>Bivalvia</taxon>
        <taxon>Autobranchia</taxon>
        <taxon>Pteriomorphia</taxon>
        <taxon>Ostreida</taxon>
        <taxon>Ostreoidea</taxon>
        <taxon>Ostreidae</taxon>
        <taxon>Magallana</taxon>
    </lineage>
</organism>
<name>K1S4G5_MAGGI</name>
<dbReference type="AlphaFoldDB" id="K1S4G5"/>
<evidence type="ECO:0000313" key="2">
    <source>
        <dbReference type="EMBL" id="EKC42306.1"/>
    </source>
</evidence>
<dbReference type="HOGENOM" id="CLU_1556780_0_0_1"/>
<protein>
    <submittedName>
        <fullName evidence="2">Uncharacterized protein</fullName>
    </submittedName>
</protein>
<reference evidence="2" key="1">
    <citation type="journal article" date="2012" name="Nature">
        <title>The oyster genome reveals stress adaptation and complexity of shell formation.</title>
        <authorList>
            <person name="Zhang G."/>
            <person name="Fang X."/>
            <person name="Guo X."/>
            <person name="Li L."/>
            <person name="Luo R."/>
            <person name="Xu F."/>
            <person name="Yang P."/>
            <person name="Zhang L."/>
            <person name="Wang X."/>
            <person name="Qi H."/>
            <person name="Xiong Z."/>
            <person name="Que H."/>
            <person name="Xie Y."/>
            <person name="Holland P.W."/>
            <person name="Paps J."/>
            <person name="Zhu Y."/>
            <person name="Wu F."/>
            <person name="Chen Y."/>
            <person name="Wang J."/>
            <person name="Peng C."/>
            <person name="Meng J."/>
            <person name="Yang L."/>
            <person name="Liu J."/>
            <person name="Wen B."/>
            <person name="Zhang N."/>
            <person name="Huang Z."/>
            <person name="Zhu Q."/>
            <person name="Feng Y."/>
            <person name="Mount A."/>
            <person name="Hedgecock D."/>
            <person name="Xu Z."/>
            <person name="Liu Y."/>
            <person name="Domazet-Loso T."/>
            <person name="Du Y."/>
            <person name="Sun X."/>
            <person name="Zhang S."/>
            <person name="Liu B."/>
            <person name="Cheng P."/>
            <person name="Jiang X."/>
            <person name="Li J."/>
            <person name="Fan D."/>
            <person name="Wang W."/>
            <person name="Fu W."/>
            <person name="Wang T."/>
            <person name="Wang B."/>
            <person name="Zhang J."/>
            <person name="Peng Z."/>
            <person name="Li Y."/>
            <person name="Li N."/>
            <person name="Wang J."/>
            <person name="Chen M."/>
            <person name="He Y."/>
            <person name="Tan F."/>
            <person name="Song X."/>
            <person name="Zheng Q."/>
            <person name="Huang R."/>
            <person name="Yang H."/>
            <person name="Du X."/>
            <person name="Chen L."/>
            <person name="Yang M."/>
            <person name="Gaffney P.M."/>
            <person name="Wang S."/>
            <person name="Luo L."/>
            <person name="She Z."/>
            <person name="Ming Y."/>
            <person name="Huang W."/>
            <person name="Zhang S."/>
            <person name="Huang B."/>
            <person name="Zhang Y."/>
            <person name="Qu T."/>
            <person name="Ni P."/>
            <person name="Miao G."/>
            <person name="Wang J."/>
            <person name="Wang Q."/>
            <person name="Steinberg C.E."/>
            <person name="Wang H."/>
            <person name="Li N."/>
            <person name="Qian L."/>
            <person name="Zhang G."/>
            <person name="Li Y."/>
            <person name="Yang H."/>
            <person name="Liu X."/>
            <person name="Wang J."/>
            <person name="Yin Y."/>
            <person name="Wang J."/>
        </authorList>
    </citation>
    <scope>NUCLEOTIDE SEQUENCE [LARGE SCALE GENOMIC DNA]</scope>
    <source>
        <strain evidence="2">05x7-T-G4-1.051#20</strain>
    </source>
</reference>
<gene>
    <name evidence="2" type="ORF">CGI_10024762</name>
</gene>
<accession>K1S4G5</accession>
<feature type="compositionally biased region" description="Basic and acidic residues" evidence="1">
    <location>
        <begin position="37"/>
        <end position="49"/>
    </location>
</feature>
<dbReference type="InParanoid" id="K1S4G5"/>
<evidence type="ECO:0000256" key="1">
    <source>
        <dbReference type="SAM" id="MobiDB-lite"/>
    </source>
</evidence>
<dbReference type="EMBL" id="JH816160">
    <property type="protein sequence ID" value="EKC42306.1"/>
    <property type="molecule type" value="Genomic_DNA"/>
</dbReference>
<proteinExistence type="predicted"/>
<feature type="region of interest" description="Disordered" evidence="1">
    <location>
        <begin position="29"/>
        <end position="49"/>
    </location>
</feature>
<sequence length="172" mass="19282">MNSATQEKLINKDLDSSLSQLAGNLNIKGSASQVKKQQHDWQPKGEQKKKWSELAGATPKHLFLHLDLAQLRSAHDDGTSDGIQCSTNDAATRHDGSEANGIAVRAHHIPIRIHSERYEIHLVTIIQTYYHLSTVLDAVRIGYMLSNLYEHHTCSMCTQRGDPWTSRSSENQ</sequence>